<protein>
    <recommendedName>
        <fullName evidence="3">Maturation</fullName>
    </recommendedName>
</protein>
<name>A0A514D604_9VIRU</name>
<accession>A0A514D604</accession>
<feature type="compositionally biased region" description="Polar residues" evidence="1">
    <location>
        <begin position="43"/>
        <end position="52"/>
    </location>
</feature>
<evidence type="ECO:0008006" key="3">
    <source>
        <dbReference type="Google" id="ProtNLM"/>
    </source>
</evidence>
<sequence length="465" mass="51093">MFITSGKTRARTVPGPSFFSREEAKSVSTGLWVDSLASTSYTGGGTQITESDGNPWPPPKGGPLQDRGSEFFSQKTEVVNSKFPYSVNYYHDPFNDRKYRASGNNWLANAWETVPWADPAGYDGFLKRPLKLNFPPDLSSSRSALDVKGAIAVAAVSPTNQIAHTASAVTELLRDMPRIPGIALWESRLRAIATLAATGEEFLNYIFGIAPTLGDMGTFLKAVHKIDHVIDQFERDAGNVVRRKFVFPKERTETTTVLDGTYSPVGSIRSHGGIPPEANTGRNELLPGWGQSHPVFETIRTRVTEREIWFSGAFTYHLPGGYDTHAVGDRRALMAKLFGAEPDLNTVWQLAPWSWAVDWFSDAGAFVKNLQSKISYGTVLRYGYVMEKTTTTDTYTAGKVVSVPLRPVNPANLPDPYPAISPVTLRRTTKKRIKANPFGFGVSWDGLSTVQQAIVAALGITRAVR</sequence>
<feature type="region of interest" description="Disordered" evidence="1">
    <location>
        <begin position="43"/>
        <end position="62"/>
    </location>
</feature>
<dbReference type="EMBL" id="MN034547">
    <property type="protein sequence ID" value="QDH89035.1"/>
    <property type="molecule type" value="Genomic_RNA"/>
</dbReference>
<gene>
    <name evidence="2" type="ORF">H2RhizoLitter491541_000003</name>
</gene>
<organism evidence="2">
    <name type="scientific">Leviviridae sp</name>
    <dbReference type="NCBI Taxonomy" id="2027243"/>
    <lineage>
        <taxon>Viruses</taxon>
        <taxon>Riboviria</taxon>
        <taxon>Orthornavirae</taxon>
        <taxon>Lenarviricota</taxon>
        <taxon>Leviviricetes</taxon>
        <taxon>Norzivirales</taxon>
        <taxon>Fiersviridae</taxon>
    </lineage>
</organism>
<reference evidence="2" key="1">
    <citation type="submission" date="2019-05" db="EMBL/GenBank/DDBJ databases">
        <title>Metatranscriptomic reconstruction reveals RNA viruses with the potential to shape carbon cycling in soil.</title>
        <authorList>
            <person name="Starr E.P."/>
            <person name="Nuccio E."/>
            <person name="Pett-Ridge J."/>
            <person name="Banfield J.F."/>
            <person name="Firestone M.K."/>
        </authorList>
    </citation>
    <scope>NUCLEOTIDE SEQUENCE</scope>
    <source>
        <strain evidence="2">H2_Rhizo_Litter_49_scaffold_1541</strain>
    </source>
</reference>
<evidence type="ECO:0000256" key="1">
    <source>
        <dbReference type="SAM" id="MobiDB-lite"/>
    </source>
</evidence>
<proteinExistence type="predicted"/>
<evidence type="ECO:0000313" key="2">
    <source>
        <dbReference type="EMBL" id="QDH89035.1"/>
    </source>
</evidence>